<organism evidence="3 4">
    <name type="scientific">Acer negundo</name>
    <name type="common">Box elder</name>
    <dbReference type="NCBI Taxonomy" id="4023"/>
    <lineage>
        <taxon>Eukaryota</taxon>
        <taxon>Viridiplantae</taxon>
        <taxon>Streptophyta</taxon>
        <taxon>Embryophyta</taxon>
        <taxon>Tracheophyta</taxon>
        <taxon>Spermatophyta</taxon>
        <taxon>Magnoliopsida</taxon>
        <taxon>eudicotyledons</taxon>
        <taxon>Gunneridae</taxon>
        <taxon>Pentapetalae</taxon>
        <taxon>rosids</taxon>
        <taxon>malvids</taxon>
        <taxon>Sapindales</taxon>
        <taxon>Sapindaceae</taxon>
        <taxon>Hippocastanoideae</taxon>
        <taxon>Acereae</taxon>
        <taxon>Acer</taxon>
    </lineage>
</organism>
<evidence type="ECO:0000256" key="1">
    <source>
        <dbReference type="SAM" id="MobiDB-lite"/>
    </source>
</evidence>
<reference evidence="3" key="2">
    <citation type="submission" date="2023-02" db="EMBL/GenBank/DDBJ databases">
        <authorList>
            <person name="Swenson N.G."/>
            <person name="Wegrzyn J.L."/>
            <person name="Mcevoy S.L."/>
        </authorList>
    </citation>
    <scope>NUCLEOTIDE SEQUENCE</scope>
    <source>
        <strain evidence="3">91603</strain>
        <tissue evidence="3">Leaf</tissue>
    </source>
</reference>
<name>A0AAD5NR34_ACENE</name>
<protein>
    <recommendedName>
        <fullName evidence="5">Bidirectional sugar transporter SWEET</fullName>
    </recommendedName>
</protein>
<dbReference type="InterPro" id="IPR004316">
    <property type="entry name" value="SWEET_rpt"/>
</dbReference>
<keyword evidence="2" id="KW-1133">Transmembrane helix</keyword>
<evidence type="ECO:0000313" key="3">
    <source>
        <dbReference type="EMBL" id="KAI9176293.1"/>
    </source>
</evidence>
<feature type="region of interest" description="Disordered" evidence="1">
    <location>
        <begin position="93"/>
        <end position="120"/>
    </location>
</feature>
<dbReference type="Pfam" id="PF03083">
    <property type="entry name" value="MtN3_slv"/>
    <property type="match status" value="1"/>
</dbReference>
<evidence type="ECO:0000256" key="2">
    <source>
        <dbReference type="SAM" id="Phobius"/>
    </source>
</evidence>
<feature type="transmembrane region" description="Helical" evidence="2">
    <location>
        <begin position="38"/>
        <end position="61"/>
    </location>
</feature>
<keyword evidence="2" id="KW-0472">Membrane</keyword>
<keyword evidence="4" id="KW-1185">Reference proteome</keyword>
<reference evidence="3" key="1">
    <citation type="journal article" date="2022" name="Plant J.">
        <title>Strategies of tolerance reflected in two North American maple genomes.</title>
        <authorList>
            <person name="McEvoy S.L."/>
            <person name="Sezen U.U."/>
            <person name="Trouern-Trend A."/>
            <person name="McMahon S.M."/>
            <person name="Schaberg P.G."/>
            <person name="Yang J."/>
            <person name="Wegrzyn J.L."/>
            <person name="Swenson N.G."/>
        </authorList>
    </citation>
    <scope>NUCLEOTIDE SEQUENCE</scope>
    <source>
        <strain evidence="3">91603</strain>
    </source>
</reference>
<evidence type="ECO:0008006" key="5">
    <source>
        <dbReference type="Google" id="ProtNLM"/>
    </source>
</evidence>
<accession>A0AAD5NR34</accession>
<dbReference type="GO" id="GO:0016020">
    <property type="term" value="C:membrane"/>
    <property type="evidence" value="ECO:0007669"/>
    <property type="project" value="InterPro"/>
</dbReference>
<comment type="caution">
    <text evidence="3">The sequence shown here is derived from an EMBL/GenBank/DDBJ whole genome shotgun (WGS) entry which is preliminary data.</text>
</comment>
<dbReference type="AlphaFoldDB" id="A0AAD5NR34"/>
<feature type="compositionally biased region" description="Basic and acidic residues" evidence="1">
    <location>
        <begin position="94"/>
        <end position="120"/>
    </location>
</feature>
<dbReference type="EMBL" id="JAJSOW010000102">
    <property type="protein sequence ID" value="KAI9176293.1"/>
    <property type="molecule type" value="Genomic_DNA"/>
</dbReference>
<dbReference type="Gene3D" id="1.20.1280.290">
    <property type="match status" value="1"/>
</dbReference>
<evidence type="ECO:0000313" key="4">
    <source>
        <dbReference type="Proteomes" id="UP001064489"/>
    </source>
</evidence>
<proteinExistence type="predicted"/>
<dbReference type="Proteomes" id="UP001064489">
    <property type="component" value="Chromosome 5"/>
</dbReference>
<keyword evidence="2" id="KW-0812">Transmembrane</keyword>
<sequence>MGLRVIRSRCFCSTFKYFEVGNTHQECGVYAILSIVDYYVAVPNILGFIFGILQMILYVVYKNYKPIVADDKLAGHDVKLSEISVDIQNLDDENGTKTVHDKTHEDDHDKDIRENPLSKC</sequence>
<gene>
    <name evidence="3" type="ORF">LWI28_000883</name>
</gene>